<dbReference type="GO" id="GO:0016020">
    <property type="term" value="C:membrane"/>
    <property type="evidence" value="ECO:0007669"/>
    <property type="project" value="UniProtKB-SubCell"/>
</dbReference>
<keyword evidence="8" id="KW-1185">Reference proteome</keyword>
<evidence type="ECO:0000256" key="5">
    <source>
        <dbReference type="SAM" id="Phobius"/>
    </source>
</evidence>
<dbReference type="EMBL" id="CP037423">
    <property type="protein sequence ID" value="QDV46450.1"/>
    <property type="molecule type" value="Genomic_DNA"/>
</dbReference>
<accession>A0A518I017</accession>
<feature type="transmembrane region" description="Helical" evidence="5">
    <location>
        <begin position="158"/>
        <end position="177"/>
    </location>
</feature>
<dbReference type="InterPro" id="IPR022764">
    <property type="entry name" value="Peptidase_S54_rhomboid_dom"/>
</dbReference>
<feature type="transmembrane region" description="Helical" evidence="5">
    <location>
        <begin position="104"/>
        <end position="123"/>
    </location>
</feature>
<dbReference type="InterPro" id="IPR050925">
    <property type="entry name" value="Rhomboid_protease_S54"/>
</dbReference>
<feature type="transmembrane region" description="Helical" evidence="5">
    <location>
        <begin position="47"/>
        <end position="73"/>
    </location>
</feature>
<dbReference type="KEGG" id="snep:Enr13x_63590"/>
<dbReference type="Gene3D" id="1.20.1540.10">
    <property type="entry name" value="Rhomboid-like"/>
    <property type="match status" value="1"/>
</dbReference>
<keyword evidence="4 5" id="KW-0472">Membrane</keyword>
<keyword evidence="3 5" id="KW-1133">Transmembrane helix</keyword>
<dbReference type="InterPro" id="IPR035952">
    <property type="entry name" value="Rhomboid-like_sf"/>
</dbReference>
<dbReference type="Pfam" id="PF01694">
    <property type="entry name" value="Rhomboid"/>
    <property type="match status" value="1"/>
</dbReference>
<dbReference type="GO" id="GO:0004252">
    <property type="term" value="F:serine-type endopeptidase activity"/>
    <property type="evidence" value="ECO:0007669"/>
    <property type="project" value="InterPro"/>
</dbReference>
<reference evidence="7 8" key="1">
    <citation type="submission" date="2019-03" db="EMBL/GenBank/DDBJ databases">
        <title>Deep-cultivation of Planctomycetes and their phenomic and genomic characterization uncovers novel biology.</title>
        <authorList>
            <person name="Wiegand S."/>
            <person name="Jogler M."/>
            <person name="Boedeker C."/>
            <person name="Pinto D."/>
            <person name="Vollmers J."/>
            <person name="Rivas-Marin E."/>
            <person name="Kohn T."/>
            <person name="Peeters S.H."/>
            <person name="Heuer A."/>
            <person name="Rast P."/>
            <person name="Oberbeckmann S."/>
            <person name="Bunk B."/>
            <person name="Jeske O."/>
            <person name="Meyerdierks A."/>
            <person name="Storesund J.E."/>
            <person name="Kallscheuer N."/>
            <person name="Luecker S."/>
            <person name="Lage O.M."/>
            <person name="Pohl T."/>
            <person name="Merkel B.J."/>
            <person name="Hornburger P."/>
            <person name="Mueller R.-W."/>
            <person name="Bruemmer F."/>
            <person name="Labrenz M."/>
            <person name="Spormann A.M."/>
            <person name="Op den Camp H."/>
            <person name="Overmann J."/>
            <person name="Amann R."/>
            <person name="Jetten M.S.M."/>
            <person name="Mascher T."/>
            <person name="Medema M.H."/>
            <person name="Devos D.P."/>
            <person name="Kaster A.-K."/>
            <person name="Ovreas L."/>
            <person name="Rohde M."/>
            <person name="Galperin M.Y."/>
            <person name="Jogler C."/>
        </authorList>
    </citation>
    <scope>NUCLEOTIDE SEQUENCE [LARGE SCALE GENOMIC DNA]</scope>
    <source>
        <strain evidence="7 8">Enr13</strain>
    </source>
</reference>
<name>A0A518I017_9BACT</name>
<evidence type="ECO:0000256" key="3">
    <source>
        <dbReference type="ARBA" id="ARBA00022989"/>
    </source>
</evidence>
<dbReference type="Proteomes" id="UP000319004">
    <property type="component" value="Chromosome"/>
</dbReference>
<evidence type="ECO:0000256" key="2">
    <source>
        <dbReference type="ARBA" id="ARBA00022692"/>
    </source>
</evidence>
<evidence type="ECO:0000256" key="1">
    <source>
        <dbReference type="ARBA" id="ARBA00004141"/>
    </source>
</evidence>
<evidence type="ECO:0000259" key="6">
    <source>
        <dbReference type="Pfam" id="PF01694"/>
    </source>
</evidence>
<comment type="subcellular location">
    <subcellularLocation>
        <location evidence="1">Membrane</location>
        <topology evidence="1">Multi-pass membrane protein</topology>
    </subcellularLocation>
</comment>
<dbReference type="PANTHER" id="PTHR43731">
    <property type="entry name" value="RHOMBOID PROTEASE"/>
    <property type="match status" value="1"/>
</dbReference>
<feature type="transmembrane region" description="Helical" evidence="5">
    <location>
        <begin position="80"/>
        <end position="98"/>
    </location>
</feature>
<organism evidence="7 8">
    <name type="scientific">Stieleria neptunia</name>
    <dbReference type="NCBI Taxonomy" id="2527979"/>
    <lineage>
        <taxon>Bacteria</taxon>
        <taxon>Pseudomonadati</taxon>
        <taxon>Planctomycetota</taxon>
        <taxon>Planctomycetia</taxon>
        <taxon>Pirellulales</taxon>
        <taxon>Pirellulaceae</taxon>
        <taxon>Stieleria</taxon>
    </lineage>
</organism>
<dbReference type="RefSeq" id="WP_145390605.1">
    <property type="nucleotide sequence ID" value="NZ_CP037423.1"/>
</dbReference>
<gene>
    <name evidence="7" type="ORF">Enr13x_63590</name>
</gene>
<dbReference type="SUPFAM" id="SSF144091">
    <property type="entry name" value="Rhomboid-like"/>
    <property type="match status" value="1"/>
</dbReference>
<dbReference type="PANTHER" id="PTHR43731:SF9">
    <property type="entry name" value="SLR1461 PROTEIN"/>
    <property type="match status" value="1"/>
</dbReference>
<feature type="domain" description="Peptidase S54 rhomboid" evidence="6">
    <location>
        <begin position="45"/>
        <end position="176"/>
    </location>
</feature>
<evidence type="ECO:0000313" key="8">
    <source>
        <dbReference type="Proteomes" id="UP000319004"/>
    </source>
</evidence>
<keyword evidence="2 5" id="KW-0812">Transmembrane</keyword>
<evidence type="ECO:0000313" key="7">
    <source>
        <dbReference type="EMBL" id="QDV46450.1"/>
    </source>
</evidence>
<dbReference type="OrthoDB" id="465874at2"/>
<evidence type="ECO:0000256" key="4">
    <source>
        <dbReference type="ARBA" id="ARBA00023136"/>
    </source>
</evidence>
<feature type="transmembrane region" description="Helical" evidence="5">
    <location>
        <begin position="130"/>
        <end position="152"/>
    </location>
</feature>
<protein>
    <submittedName>
        <fullName evidence="7">Rhomboid family protein</fullName>
    </submittedName>
</protein>
<proteinExistence type="predicted"/>
<sequence>MQKEFYRIGVLLLILWLVRIVDATIPYALTNLGLQPRQWSGLPGIITMPFLHGSFGHLFSNTMSLGILLGLLVGSQKAPWLLAALTSVAGASLLWLVGRDANHVGASGLVFGLIGLMIVSGFLNRRLVPVGVAIVVGILFGGTLLSGILPGGGAEVSWDGHLCGLIGGAAVAFFTSAEAGRFRIKT</sequence>
<dbReference type="AlphaFoldDB" id="A0A518I017"/>